<dbReference type="SFLD" id="SFLDS00028">
    <property type="entry name" value="Proline_Racemase"/>
    <property type="match status" value="1"/>
</dbReference>
<dbReference type="OrthoDB" id="181267at2"/>
<dbReference type="GO" id="GO:0047580">
    <property type="term" value="F:4-hydroxyproline epimerase activity"/>
    <property type="evidence" value="ECO:0007669"/>
    <property type="project" value="TreeGrafter"/>
</dbReference>
<name>E5Y6S1_BILW3</name>
<dbReference type="SUPFAM" id="SSF54506">
    <property type="entry name" value="Diaminopimelate epimerase-like"/>
    <property type="match status" value="1"/>
</dbReference>
<dbReference type="PANTHER" id="PTHR33442:SF5">
    <property type="entry name" value="BIFUNCTIONAL TRANS-3-HYDROXY-L-PROLINE DEHYDRATASE_2-EPIMERASE"/>
    <property type="match status" value="1"/>
</dbReference>
<dbReference type="HOGENOM" id="CLU_036729_0_0_7"/>
<dbReference type="PIRSF" id="PIRSF029792">
    <property type="entry name" value="Pro_racemase"/>
    <property type="match status" value="1"/>
</dbReference>
<dbReference type="STRING" id="563192.HMPREF0179_01884"/>
<dbReference type="Proteomes" id="UP000006034">
    <property type="component" value="Unassembled WGS sequence"/>
</dbReference>
<evidence type="ECO:0000313" key="2">
    <source>
        <dbReference type="EMBL" id="EFV44307.1"/>
    </source>
</evidence>
<organism evidence="2 3">
    <name type="scientific">Bilophila wadsworthia (strain 3_1_6)</name>
    <dbReference type="NCBI Taxonomy" id="563192"/>
    <lineage>
        <taxon>Bacteria</taxon>
        <taxon>Pseudomonadati</taxon>
        <taxon>Thermodesulfobacteriota</taxon>
        <taxon>Desulfovibrionia</taxon>
        <taxon>Desulfovibrionales</taxon>
        <taxon>Desulfovibrionaceae</taxon>
        <taxon>Bilophila</taxon>
    </lineage>
</organism>
<dbReference type="FunFam" id="3.10.310.10:FF:000003">
    <property type="entry name" value="Proline racemase"/>
    <property type="match status" value="1"/>
</dbReference>
<dbReference type="PANTHER" id="PTHR33442">
    <property type="entry name" value="TRANS-3-HYDROXY-L-PROLINE DEHYDRATASE"/>
    <property type="match status" value="1"/>
</dbReference>
<evidence type="ECO:0000313" key="3">
    <source>
        <dbReference type="Proteomes" id="UP000006034"/>
    </source>
</evidence>
<dbReference type="Gene3D" id="3.10.310.10">
    <property type="entry name" value="Diaminopimelate Epimerase, Chain A, domain 1"/>
    <property type="match status" value="2"/>
</dbReference>
<reference evidence="2 3" key="1">
    <citation type="submission" date="2010-10" db="EMBL/GenBank/DDBJ databases">
        <authorList>
            <consortium name="The Broad Institute Genome Sequencing Platform"/>
            <person name="Ward D."/>
            <person name="Earl A."/>
            <person name="Feldgarden M."/>
            <person name="Young S.K."/>
            <person name="Gargeya S."/>
            <person name="Zeng Q."/>
            <person name="Alvarado L."/>
            <person name="Berlin A."/>
            <person name="Bochicchio J."/>
            <person name="Chapman S.B."/>
            <person name="Chen Z."/>
            <person name="Freedman E."/>
            <person name="Gellesch M."/>
            <person name="Goldberg J."/>
            <person name="Griggs A."/>
            <person name="Gujja S."/>
            <person name="Heilman E."/>
            <person name="Heiman D."/>
            <person name="Howarth C."/>
            <person name="Mehta T."/>
            <person name="Neiman D."/>
            <person name="Pearson M."/>
            <person name="Roberts A."/>
            <person name="Saif S."/>
            <person name="Shea T."/>
            <person name="Shenoy N."/>
            <person name="Sisk P."/>
            <person name="Stolte C."/>
            <person name="Sykes S."/>
            <person name="White J."/>
            <person name="Yandava C."/>
            <person name="Allen-Vercoe E."/>
            <person name="Sibley C."/>
            <person name="Ambrose C.E."/>
            <person name="Strauss J."/>
            <person name="Daigneault M."/>
            <person name="Haas B."/>
            <person name="Nusbaum C."/>
            <person name="Birren B."/>
        </authorList>
    </citation>
    <scope>NUCLEOTIDE SEQUENCE [LARGE SCALE GENOMIC DNA]</scope>
    <source>
        <strain evidence="2 3">3_1_6</strain>
    </source>
</reference>
<dbReference type="EMBL" id="ADCP02000001">
    <property type="protein sequence ID" value="EFV44307.1"/>
    <property type="molecule type" value="Genomic_DNA"/>
</dbReference>
<evidence type="ECO:0008006" key="4">
    <source>
        <dbReference type="Google" id="ProtNLM"/>
    </source>
</evidence>
<keyword evidence="3" id="KW-1185">Reference proteome</keyword>
<accession>E5Y6S1</accession>
<gene>
    <name evidence="2" type="ORF">HMPREF0179_01884</name>
</gene>
<dbReference type="AlphaFoldDB" id="E5Y6S1"/>
<evidence type="ECO:0000256" key="1">
    <source>
        <dbReference type="ARBA" id="ARBA00007529"/>
    </source>
</evidence>
<dbReference type="GeneID" id="78084153"/>
<dbReference type="RefSeq" id="WP_005027563.1">
    <property type="nucleotide sequence ID" value="NZ_KE150238.1"/>
</dbReference>
<dbReference type="InterPro" id="IPR008794">
    <property type="entry name" value="Pro_racemase_fam"/>
</dbReference>
<dbReference type="Pfam" id="PF05544">
    <property type="entry name" value="Pro_racemase"/>
    <property type="match status" value="1"/>
</dbReference>
<proteinExistence type="inferred from homology"/>
<comment type="caution">
    <text evidence="2">The sequence shown here is derived from an EMBL/GenBank/DDBJ whole genome shotgun (WGS) entry which is preliminary data.</text>
</comment>
<sequence>MLASQSVFVVDAHTTGTPIRVVTGGIPPLKGASVAEKMEDMRRNHDWLRTCIMQQPRGFLSLVGAILTEPCSPEADYGVFYIDALTYQPMCGAGTLSVAKVLVETGMVKRVEPETKIVLETPTGLVTVYVKWENHTVASINLENVPAFLYRKDLHIDLAGYGDVSVDIGYGGNFFVLADVHSLGLTITKDTVNLLRSLSKDILAAANKVIKVAHPTNPAINYLDQVLFCQNVPEEDGGYLAQCIFGDAQADISPCGTGTSTRLAQRYFRGLIGLEETFVQKSVCGGAFHAKGLRETTLGGVPAIVPYVSCSDVHITGFNHLIVEENDKLKNGFVSW</sequence>
<reference evidence="2 3" key="2">
    <citation type="submission" date="2013-04" db="EMBL/GenBank/DDBJ databases">
        <title>The Genome Sequence of Bilophila wadsworthia 3_1_6.</title>
        <authorList>
            <consortium name="The Broad Institute Genomics Platform"/>
            <person name="Earl A."/>
            <person name="Ward D."/>
            <person name="Feldgarden M."/>
            <person name="Gevers D."/>
            <person name="Sibley C."/>
            <person name="Strauss J."/>
            <person name="Allen-Vercoe E."/>
            <person name="Walker B."/>
            <person name="Young S."/>
            <person name="Zeng Q."/>
            <person name="Gargeya S."/>
            <person name="Fitzgerald M."/>
            <person name="Haas B."/>
            <person name="Abouelleil A."/>
            <person name="Allen A.W."/>
            <person name="Alvarado L."/>
            <person name="Arachchi H.M."/>
            <person name="Berlin A.M."/>
            <person name="Chapman S.B."/>
            <person name="Gainer-Dewar J."/>
            <person name="Goldberg J."/>
            <person name="Griggs A."/>
            <person name="Gujja S."/>
            <person name="Hansen M."/>
            <person name="Howarth C."/>
            <person name="Imamovic A."/>
            <person name="Ireland A."/>
            <person name="Larimer J."/>
            <person name="McCowan C."/>
            <person name="Murphy C."/>
            <person name="Pearson M."/>
            <person name="Poon T.W."/>
            <person name="Priest M."/>
            <person name="Roberts A."/>
            <person name="Saif S."/>
            <person name="Shea T."/>
            <person name="Sisk P."/>
            <person name="Sykes S."/>
            <person name="Wortman J."/>
            <person name="Nusbaum C."/>
            <person name="Birren B."/>
        </authorList>
    </citation>
    <scope>NUCLEOTIDE SEQUENCE [LARGE SCALE GENOMIC DNA]</scope>
    <source>
        <strain evidence="2 3">3_1_6</strain>
    </source>
</reference>
<comment type="similarity">
    <text evidence="1">Belongs to the proline racemase family.</text>
</comment>
<dbReference type="eggNOG" id="COG3938">
    <property type="taxonomic scope" value="Bacteria"/>
</dbReference>
<protein>
    <recommendedName>
        <fullName evidence="4">Proline racemase</fullName>
    </recommendedName>
</protein>